<feature type="signal peptide" evidence="1">
    <location>
        <begin position="1"/>
        <end position="17"/>
    </location>
</feature>
<name>A0ABN8RD81_9CNID</name>
<proteinExistence type="predicted"/>
<dbReference type="Proteomes" id="UP001159405">
    <property type="component" value="Unassembled WGS sequence"/>
</dbReference>
<evidence type="ECO:0000256" key="1">
    <source>
        <dbReference type="SAM" id="SignalP"/>
    </source>
</evidence>
<gene>
    <name evidence="2" type="ORF">PLOB_00018576</name>
</gene>
<protein>
    <submittedName>
        <fullName evidence="2">Uncharacterized protein</fullName>
    </submittedName>
</protein>
<keyword evidence="3" id="KW-1185">Reference proteome</keyword>
<keyword evidence="1" id="KW-0732">Signal</keyword>
<evidence type="ECO:0000313" key="2">
    <source>
        <dbReference type="EMBL" id="CAH3176982.1"/>
    </source>
</evidence>
<sequence>MKKVLCFVFLTFTLVLSHQDVNKRGGAGSKEKLQVTPQNTNEALANLMTVGKPIIDTDGSGIVSPYCNSGDMAPRCKLDKDGGYFCNFEHTTCYATGAVATNEVKVYSKTHELSVPTGSDQCANRPEFQAIFLLFAEKGDTYTFLNPSVAPWFFTAPLGGCDMFVATETNHGDRPLVIHSNRNNILNAVDNLRAKEQFVDRLLSRLQRTYKVIARVYWTSGKKEEKRAIDQHLDQYVQSHPDVKRLISYNEVSPSGEQLYHFIGHYRSDLTSWRFISKGEKNGDTAEFRVSQQAKIGKFFNI</sequence>
<accession>A0ABN8RD81</accession>
<reference evidence="2 3" key="1">
    <citation type="submission" date="2022-05" db="EMBL/GenBank/DDBJ databases">
        <authorList>
            <consortium name="Genoscope - CEA"/>
            <person name="William W."/>
        </authorList>
    </citation>
    <scope>NUCLEOTIDE SEQUENCE [LARGE SCALE GENOMIC DNA]</scope>
</reference>
<comment type="caution">
    <text evidence="2">The sequence shown here is derived from an EMBL/GenBank/DDBJ whole genome shotgun (WGS) entry which is preliminary data.</text>
</comment>
<dbReference type="EMBL" id="CALNXK010000219">
    <property type="protein sequence ID" value="CAH3176982.1"/>
    <property type="molecule type" value="Genomic_DNA"/>
</dbReference>
<organism evidence="2 3">
    <name type="scientific">Porites lobata</name>
    <dbReference type="NCBI Taxonomy" id="104759"/>
    <lineage>
        <taxon>Eukaryota</taxon>
        <taxon>Metazoa</taxon>
        <taxon>Cnidaria</taxon>
        <taxon>Anthozoa</taxon>
        <taxon>Hexacorallia</taxon>
        <taxon>Scleractinia</taxon>
        <taxon>Fungiina</taxon>
        <taxon>Poritidae</taxon>
        <taxon>Porites</taxon>
    </lineage>
</organism>
<evidence type="ECO:0000313" key="3">
    <source>
        <dbReference type="Proteomes" id="UP001159405"/>
    </source>
</evidence>
<feature type="chain" id="PRO_5046966822" evidence="1">
    <location>
        <begin position="18"/>
        <end position="302"/>
    </location>
</feature>